<gene>
    <name evidence="2" type="ORF">RND71_043828</name>
</gene>
<keyword evidence="3" id="KW-1185">Reference proteome</keyword>
<feature type="region of interest" description="Disordered" evidence="1">
    <location>
        <begin position="28"/>
        <end position="74"/>
    </location>
</feature>
<name>A0AAE1QQL1_9SOLA</name>
<evidence type="ECO:0000313" key="3">
    <source>
        <dbReference type="Proteomes" id="UP001291623"/>
    </source>
</evidence>
<dbReference type="AlphaFoldDB" id="A0AAE1QQL1"/>
<dbReference type="EMBL" id="JAVYJV010000025">
    <property type="protein sequence ID" value="KAK4337501.1"/>
    <property type="molecule type" value="Genomic_DNA"/>
</dbReference>
<reference evidence="2" key="1">
    <citation type="submission" date="2023-12" db="EMBL/GenBank/DDBJ databases">
        <title>Genome assembly of Anisodus tanguticus.</title>
        <authorList>
            <person name="Wang Y.-J."/>
        </authorList>
    </citation>
    <scope>NUCLEOTIDE SEQUENCE</scope>
    <source>
        <strain evidence="2">KB-2021</strain>
        <tissue evidence="2">Leaf</tissue>
    </source>
</reference>
<accession>A0AAE1QQL1</accession>
<organism evidence="2 3">
    <name type="scientific">Anisodus tanguticus</name>
    <dbReference type="NCBI Taxonomy" id="243964"/>
    <lineage>
        <taxon>Eukaryota</taxon>
        <taxon>Viridiplantae</taxon>
        <taxon>Streptophyta</taxon>
        <taxon>Embryophyta</taxon>
        <taxon>Tracheophyta</taxon>
        <taxon>Spermatophyta</taxon>
        <taxon>Magnoliopsida</taxon>
        <taxon>eudicotyledons</taxon>
        <taxon>Gunneridae</taxon>
        <taxon>Pentapetalae</taxon>
        <taxon>asterids</taxon>
        <taxon>lamiids</taxon>
        <taxon>Solanales</taxon>
        <taxon>Solanaceae</taxon>
        <taxon>Solanoideae</taxon>
        <taxon>Hyoscyameae</taxon>
        <taxon>Anisodus</taxon>
    </lineage>
</organism>
<evidence type="ECO:0000256" key="1">
    <source>
        <dbReference type="SAM" id="MobiDB-lite"/>
    </source>
</evidence>
<evidence type="ECO:0000313" key="2">
    <source>
        <dbReference type="EMBL" id="KAK4337501.1"/>
    </source>
</evidence>
<proteinExistence type="predicted"/>
<sequence>MSSGTVNFPAILVTVTCNPRRCVRTPLSGRERKDFSEQPPGSRPRSQLSRMSIRGLLHKKAGAQAPEERSPTNVRCKAPHLIKIILAYSPKKERADPIEDESEVQQGHFCPPPFSRSRTWTLPLIQLPASKQLAFLYKEWKCG</sequence>
<protein>
    <submittedName>
        <fullName evidence="2">Uncharacterized protein</fullName>
    </submittedName>
</protein>
<comment type="caution">
    <text evidence="2">The sequence shown here is derived from an EMBL/GenBank/DDBJ whole genome shotgun (WGS) entry which is preliminary data.</text>
</comment>
<dbReference type="Proteomes" id="UP001291623">
    <property type="component" value="Unassembled WGS sequence"/>
</dbReference>